<dbReference type="EMBL" id="BPLR01021369">
    <property type="protein sequence ID" value="GIX88895.1"/>
    <property type="molecule type" value="Genomic_DNA"/>
</dbReference>
<evidence type="ECO:0000313" key="2">
    <source>
        <dbReference type="Proteomes" id="UP001054945"/>
    </source>
</evidence>
<sequence length="92" mass="10935">MHSNYSRTIAFIQWMSHHIPKPDNLKCVIKNNSRETMNHPRMNLLWKVTPIKRLSRGLASTMGDNKSKNRVFASIFPEKKRRDILRLSIYRI</sequence>
<evidence type="ECO:0000313" key="1">
    <source>
        <dbReference type="EMBL" id="GIX88895.1"/>
    </source>
</evidence>
<dbReference type="Proteomes" id="UP001054945">
    <property type="component" value="Unassembled WGS sequence"/>
</dbReference>
<reference evidence="1 2" key="1">
    <citation type="submission" date="2021-06" db="EMBL/GenBank/DDBJ databases">
        <title>Caerostris extrusa draft genome.</title>
        <authorList>
            <person name="Kono N."/>
            <person name="Arakawa K."/>
        </authorList>
    </citation>
    <scope>NUCLEOTIDE SEQUENCE [LARGE SCALE GENOMIC DNA]</scope>
</reference>
<comment type="caution">
    <text evidence="1">The sequence shown here is derived from an EMBL/GenBank/DDBJ whole genome shotgun (WGS) entry which is preliminary data.</text>
</comment>
<name>A0AAV4NYS5_CAEEX</name>
<protein>
    <submittedName>
        <fullName evidence="1">Uncharacterized protein</fullName>
    </submittedName>
</protein>
<gene>
    <name evidence="1" type="ORF">CEXT_759641</name>
</gene>
<proteinExistence type="predicted"/>
<organism evidence="1 2">
    <name type="scientific">Caerostris extrusa</name>
    <name type="common">Bark spider</name>
    <name type="synonym">Caerostris bankana</name>
    <dbReference type="NCBI Taxonomy" id="172846"/>
    <lineage>
        <taxon>Eukaryota</taxon>
        <taxon>Metazoa</taxon>
        <taxon>Ecdysozoa</taxon>
        <taxon>Arthropoda</taxon>
        <taxon>Chelicerata</taxon>
        <taxon>Arachnida</taxon>
        <taxon>Araneae</taxon>
        <taxon>Araneomorphae</taxon>
        <taxon>Entelegynae</taxon>
        <taxon>Araneoidea</taxon>
        <taxon>Araneidae</taxon>
        <taxon>Caerostris</taxon>
    </lineage>
</organism>
<keyword evidence="2" id="KW-1185">Reference proteome</keyword>
<dbReference type="AlphaFoldDB" id="A0AAV4NYS5"/>
<accession>A0AAV4NYS5</accession>